<reference evidence="1 2" key="1">
    <citation type="journal article" date="2018" name="Front. Microbiol.">
        <title>Genome-Wide Analysis of Corynespora cassiicola Leaf Fall Disease Putative Effectors.</title>
        <authorList>
            <person name="Lopez D."/>
            <person name="Ribeiro S."/>
            <person name="Label P."/>
            <person name="Fumanal B."/>
            <person name="Venisse J.S."/>
            <person name="Kohler A."/>
            <person name="de Oliveira R.R."/>
            <person name="Labutti K."/>
            <person name="Lipzen A."/>
            <person name="Lail K."/>
            <person name="Bauer D."/>
            <person name="Ohm R.A."/>
            <person name="Barry K.W."/>
            <person name="Spatafora J."/>
            <person name="Grigoriev I.V."/>
            <person name="Martin F.M."/>
            <person name="Pujade-Renaud V."/>
        </authorList>
    </citation>
    <scope>NUCLEOTIDE SEQUENCE [LARGE SCALE GENOMIC DNA]</scope>
    <source>
        <strain evidence="1 2">Philippines</strain>
    </source>
</reference>
<dbReference type="SUPFAM" id="SSF51735">
    <property type="entry name" value="NAD(P)-binding Rossmann-fold domains"/>
    <property type="match status" value="1"/>
</dbReference>
<dbReference type="Proteomes" id="UP000240883">
    <property type="component" value="Unassembled WGS sequence"/>
</dbReference>
<proteinExistence type="predicted"/>
<sequence>MILNVGGFGYQMADIQFDDINYFEGASCNGWKAYSQTKSAQLLGTRAWTLRLKDRGIAVLIAHLGSMFHVPTCGLTATNIFVK</sequence>
<name>A0A2T2N519_CORCC</name>
<evidence type="ECO:0000313" key="1">
    <source>
        <dbReference type="EMBL" id="PSN60108.1"/>
    </source>
</evidence>
<protein>
    <submittedName>
        <fullName evidence="1">Uncharacterized protein</fullName>
    </submittedName>
</protein>
<dbReference type="Gene3D" id="3.40.50.720">
    <property type="entry name" value="NAD(P)-binding Rossmann-like Domain"/>
    <property type="match status" value="1"/>
</dbReference>
<organism evidence="1 2">
    <name type="scientific">Corynespora cassiicola Philippines</name>
    <dbReference type="NCBI Taxonomy" id="1448308"/>
    <lineage>
        <taxon>Eukaryota</taxon>
        <taxon>Fungi</taxon>
        <taxon>Dikarya</taxon>
        <taxon>Ascomycota</taxon>
        <taxon>Pezizomycotina</taxon>
        <taxon>Dothideomycetes</taxon>
        <taxon>Pleosporomycetidae</taxon>
        <taxon>Pleosporales</taxon>
        <taxon>Corynesporascaceae</taxon>
        <taxon>Corynespora</taxon>
    </lineage>
</organism>
<keyword evidence="2" id="KW-1185">Reference proteome</keyword>
<accession>A0A2T2N519</accession>
<dbReference type="EMBL" id="KZ678151">
    <property type="protein sequence ID" value="PSN60108.1"/>
    <property type="molecule type" value="Genomic_DNA"/>
</dbReference>
<dbReference type="InterPro" id="IPR036291">
    <property type="entry name" value="NAD(P)-bd_dom_sf"/>
</dbReference>
<evidence type="ECO:0000313" key="2">
    <source>
        <dbReference type="Proteomes" id="UP000240883"/>
    </source>
</evidence>
<dbReference type="STRING" id="1448308.A0A2T2N519"/>
<dbReference type="AlphaFoldDB" id="A0A2T2N519"/>
<gene>
    <name evidence="1" type="ORF">BS50DRAFT_656368</name>
</gene>